<name>A0AAN6JRJ8_9BASI</name>
<dbReference type="EMBL" id="JAPDMZ010000071">
    <property type="protein sequence ID" value="KAK0551844.1"/>
    <property type="molecule type" value="Genomic_DNA"/>
</dbReference>
<proteinExistence type="predicted"/>
<comment type="caution">
    <text evidence="1">The sequence shown here is derived from an EMBL/GenBank/DDBJ whole genome shotgun (WGS) entry which is preliminary data.</text>
</comment>
<dbReference type="Proteomes" id="UP001176517">
    <property type="component" value="Unassembled WGS sequence"/>
</dbReference>
<dbReference type="AlphaFoldDB" id="A0AAN6JRJ8"/>
<organism evidence="1 2">
    <name type="scientific">Tilletia horrida</name>
    <dbReference type="NCBI Taxonomy" id="155126"/>
    <lineage>
        <taxon>Eukaryota</taxon>
        <taxon>Fungi</taxon>
        <taxon>Dikarya</taxon>
        <taxon>Basidiomycota</taxon>
        <taxon>Ustilaginomycotina</taxon>
        <taxon>Exobasidiomycetes</taxon>
        <taxon>Tilletiales</taxon>
        <taxon>Tilletiaceae</taxon>
        <taxon>Tilletia</taxon>
    </lineage>
</organism>
<accession>A0AAN6JRJ8</accession>
<keyword evidence="2" id="KW-1185">Reference proteome</keyword>
<sequence>MSFVTFVTNASEVNGRLLDIGIWHGNPHQLRTRFPSQETAALRSILVDHIHNRPIAADALEAALEAAVDGQDLLQINPVLLSRTLDEVKSRARAKLKAHGEDGERQDRENSLAFNEPGYTRHVLAGKFLKEHVWEACLYPLGREINRMTCCIHDERGMASWIKFVPEEAKPHYELNDVPDAVVGLMLTPKQKRVVRSMNINVESDNGPPPHNPDADVTPELLPLMVCSYFANWARPGDKLHPDSDLFIDRCCVRAYSALVAMRKFYQAAKKLAHDKGKQLPPAPPLLVAIFVDNYLDIWALEGVPEADRATNKGMPYRCAKMETIHMSKHHEETTIIHAWQIRQWSATLLQNYLDALTAL</sequence>
<reference evidence="1" key="1">
    <citation type="journal article" date="2023" name="PhytoFront">
        <title>Draft Genome Resources of Seven Strains of Tilletia horrida, Causal Agent of Kernel Smut of Rice.</title>
        <authorList>
            <person name="Khanal S."/>
            <person name="Antony Babu S."/>
            <person name="Zhou X.G."/>
        </authorList>
    </citation>
    <scope>NUCLEOTIDE SEQUENCE</scope>
    <source>
        <strain evidence="1">TX6</strain>
    </source>
</reference>
<protein>
    <submittedName>
        <fullName evidence="1">Uncharacterized protein</fullName>
    </submittedName>
</protein>
<evidence type="ECO:0000313" key="1">
    <source>
        <dbReference type="EMBL" id="KAK0551844.1"/>
    </source>
</evidence>
<evidence type="ECO:0000313" key="2">
    <source>
        <dbReference type="Proteomes" id="UP001176517"/>
    </source>
</evidence>
<gene>
    <name evidence="1" type="ORF">OC846_003130</name>
</gene>